<gene>
    <name evidence="2" type="ORF">SLU01_19060</name>
</gene>
<evidence type="ECO:0000313" key="2">
    <source>
        <dbReference type="EMBL" id="GEN83594.1"/>
    </source>
</evidence>
<proteinExistence type="predicted"/>
<dbReference type="RefSeq" id="WP_170232654.1">
    <property type="nucleotide sequence ID" value="NZ_BJYL01000024.1"/>
</dbReference>
<dbReference type="PROSITE" id="PS50943">
    <property type="entry name" value="HTH_CROC1"/>
    <property type="match status" value="1"/>
</dbReference>
<dbReference type="InterPro" id="IPR001387">
    <property type="entry name" value="Cro/C1-type_HTH"/>
</dbReference>
<dbReference type="EMBL" id="BJYL01000024">
    <property type="protein sequence ID" value="GEN83594.1"/>
    <property type="molecule type" value="Genomic_DNA"/>
</dbReference>
<keyword evidence="3" id="KW-1185">Reference proteome</keyword>
<dbReference type="AlphaFoldDB" id="A0A511Z853"/>
<evidence type="ECO:0000259" key="1">
    <source>
        <dbReference type="PROSITE" id="PS50943"/>
    </source>
</evidence>
<sequence length="98" mass="10745">MNVGQLLRATRKNAGLTQEEMSPLVNISRSTISKVERNEMTLATEDFIRWLQVIQIKMSNTTSLEAGLAFINGVDISLLVDMLTKAVGGFISYLLGGI</sequence>
<dbReference type="Gene3D" id="1.10.260.40">
    <property type="entry name" value="lambda repressor-like DNA-binding domains"/>
    <property type="match status" value="1"/>
</dbReference>
<dbReference type="Proteomes" id="UP000321901">
    <property type="component" value="Unassembled WGS sequence"/>
</dbReference>
<dbReference type="SUPFAM" id="SSF47413">
    <property type="entry name" value="lambda repressor-like DNA-binding domains"/>
    <property type="match status" value="1"/>
</dbReference>
<comment type="caution">
    <text evidence="2">The sequence shown here is derived from an EMBL/GenBank/DDBJ whole genome shotgun (WGS) entry which is preliminary data.</text>
</comment>
<feature type="domain" description="HTH cro/C1-type" evidence="1">
    <location>
        <begin position="7"/>
        <end position="61"/>
    </location>
</feature>
<protein>
    <recommendedName>
        <fullName evidence="1">HTH cro/C1-type domain-containing protein</fullName>
    </recommendedName>
</protein>
<dbReference type="GO" id="GO:0003677">
    <property type="term" value="F:DNA binding"/>
    <property type="evidence" value="ECO:0007669"/>
    <property type="project" value="InterPro"/>
</dbReference>
<dbReference type="CDD" id="cd00093">
    <property type="entry name" value="HTH_XRE"/>
    <property type="match status" value="1"/>
</dbReference>
<organism evidence="2 3">
    <name type="scientific">Sporosarcina luteola</name>
    <dbReference type="NCBI Taxonomy" id="582850"/>
    <lineage>
        <taxon>Bacteria</taxon>
        <taxon>Bacillati</taxon>
        <taxon>Bacillota</taxon>
        <taxon>Bacilli</taxon>
        <taxon>Bacillales</taxon>
        <taxon>Caryophanaceae</taxon>
        <taxon>Sporosarcina</taxon>
    </lineage>
</organism>
<accession>A0A511Z853</accession>
<evidence type="ECO:0000313" key="3">
    <source>
        <dbReference type="Proteomes" id="UP000321901"/>
    </source>
</evidence>
<dbReference type="InterPro" id="IPR010982">
    <property type="entry name" value="Lambda_DNA-bd_dom_sf"/>
</dbReference>
<reference evidence="2 3" key="1">
    <citation type="submission" date="2019-07" db="EMBL/GenBank/DDBJ databases">
        <title>Whole genome shotgun sequence of Sporosarcina luteola NBRC 105378.</title>
        <authorList>
            <person name="Hosoyama A."/>
            <person name="Uohara A."/>
            <person name="Ohji S."/>
            <person name="Ichikawa N."/>
        </authorList>
    </citation>
    <scope>NUCLEOTIDE SEQUENCE [LARGE SCALE GENOMIC DNA]</scope>
    <source>
        <strain evidence="2 3">NBRC 105378</strain>
    </source>
</reference>
<dbReference type="Pfam" id="PF01381">
    <property type="entry name" value="HTH_3"/>
    <property type="match status" value="1"/>
</dbReference>
<name>A0A511Z853_9BACL</name>
<dbReference type="SMART" id="SM00530">
    <property type="entry name" value="HTH_XRE"/>
    <property type="match status" value="1"/>
</dbReference>